<dbReference type="Proteomes" id="UP001156484">
    <property type="component" value="Chromosome"/>
</dbReference>
<evidence type="ECO:0000313" key="2">
    <source>
        <dbReference type="Proteomes" id="UP001156484"/>
    </source>
</evidence>
<protein>
    <submittedName>
        <fullName evidence="1">Sirohydrochlorin chelatase</fullName>
    </submittedName>
</protein>
<proteinExistence type="predicted"/>
<evidence type="ECO:0000313" key="1">
    <source>
        <dbReference type="EMBL" id="UYP17792.1"/>
    </source>
</evidence>
<sequence length="238" mass="24833">MSRVDPSLLLVAHGTRNPRGVDMIAALADAVASRVGPTRVAFVDVLGPSPSEVLRDTTGPTVLVPAFLASGYHVHTDVPREVAAGGNDAVTVTPALGPDPALARMLVYRLRQAGWTRGDAVVLAAAGSSDPRARRDVYVAARMLSAIVRTPVRVGWIATGEPRIAQVVDEVRAEGAHRVFVASYLLADGLFHRRLLDIGADGVAAPIGVAAPVVDLVVRRYRAAAAGLSTPAVVHRGA</sequence>
<dbReference type="EMBL" id="CP107551">
    <property type="protein sequence ID" value="UYP17792.1"/>
    <property type="molecule type" value="Genomic_DNA"/>
</dbReference>
<accession>A0ACD4DCJ0</accession>
<name>A0ACD4DCJ0_9NOCA</name>
<gene>
    <name evidence="1" type="ORF">OED52_14055</name>
</gene>
<keyword evidence="2" id="KW-1185">Reference proteome</keyword>
<organism evidence="1 2">
    <name type="scientific">Rhodococcus sacchari</name>
    <dbReference type="NCBI Taxonomy" id="2962047"/>
    <lineage>
        <taxon>Bacteria</taxon>
        <taxon>Bacillati</taxon>
        <taxon>Actinomycetota</taxon>
        <taxon>Actinomycetes</taxon>
        <taxon>Mycobacteriales</taxon>
        <taxon>Nocardiaceae</taxon>
        <taxon>Rhodococcus</taxon>
    </lineage>
</organism>
<reference evidence="1" key="1">
    <citation type="submission" date="2022-10" db="EMBL/GenBank/DDBJ databases">
        <title>Rhodococcus ferula Z13 complete genome.</title>
        <authorList>
            <person name="Long X."/>
            <person name="Zang M."/>
        </authorList>
    </citation>
    <scope>NUCLEOTIDE SEQUENCE</scope>
    <source>
        <strain evidence="1">Z13</strain>
    </source>
</reference>